<reference evidence="1" key="2">
    <citation type="journal article" date="2022" name="Res Sq">
        <title>Comparative Genomics Reveals Insights into the Divergent Evolution of Astigmatic Mites and Household Pest Adaptations.</title>
        <authorList>
            <person name="Xiong Q."/>
            <person name="Wan A.T.-Y."/>
            <person name="Liu X.-Y."/>
            <person name="Fung C.S.-H."/>
            <person name="Xiao X."/>
            <person name="Malainual N."/>
            <person name="Hou J."/>
            <person name="Wang L."/>
            <person name="Wang M."/>
            <person name="Yang K."/>
            <person name="Cui Y."/>
            <person name="Leung E."/>
            <person name="Nong W."/>
            <person name="Shin S.-K."/>
            <person name="Au S."/>
            <person name="Jeong K.Y."/>
            <person name="Chew F.T."/>
            <person name="Hui J."/>
            <person name="Leung T.F."/>
            <person name="Tungtrongchitr A."/>
            <person name="Zhong N."/>
            <person name="Liu Z."/>
            <person name="Tsui S."/>
        </authorList>
    </citation>
    <scope>NUCLEOTIDE SEQUENCE</scope>
    <source>
        <strain evidence="1">Derf</strain>
        <tissue evidence="1">Whole organism</tissue>
    </source>
</reference>
<dbReference type="Proteomes" id="UP000790347">
    <property type="component" value="Unassembled WGS sequence"/>
</dbReference>
<dbReference type="EMBL" id="ASGP02000001">
    <property type="protein sequence ID" value="KAH9526808.1"/>
    <property type="molecule type" value="Genomic_DNA"/>
</dbReference>
<name>A0A922L930_DERFA</name>
<organism evidence="1 2">
    <name type="scientific">Dermatophagoides farinae</name>
    <name type="common">American house dust mite</name>
    <dbReference type="NCBI Taxonomy" id="6954"/>
    <lineage>
        <taxon>Eukaryota</taxon>
        <taxon>Metazoa</taxon>
        <taxon>Ecdysozoa</taxon>
        <taxon>Arthropoda</taxon>
        <taxon>Chelicerata</taxon>
        <taxon>Arachnida</taxon>
        <taxon>Acari</taxon>
        <taxon>Acariformes</taxon>
        <taxon>Sarcoptiformes</taxon>
        <taxon>Astigmata</taxon>
        <taxon>Psoroptidia</taxon>
        <taxon>Analgoidea</taxon>
        <taxon>Pyroglyphidae</taxon>
        <taxon>Dermatophagoidinae</taxon>
        <taxon>Dermatophagoides</taxon>
    </lineage>
</organism>
<evidence type="ECO:0000313" key="1">
    <source>
        <dbReference type="EMBL" id="KAH9526808.1"/>
    </source>
</evidence>
<accession>A0A922L930</accession>
<evidence type="ECO:0000313" key="2">
    <source>
        <dbReference type="Proteomes" id="UP000790347"/>
    </source>
</evidence>
<gene>
    <name evidence="1" type="ORF">DERF_000870</name>
</gene>
<proteinExistence type="predicted"/>
<comment type="caution">
    <text evidence="1">The sequence shown here is derived from an EMBL/GenBank/DDBJ whole genome shotgun (WGS) entry which is preliminary data.</text>
</comment>
<protein>
    <submittedName>
        <fullName evidence="1">Uncharacterized protein</fullName>
    </submittedName>
</protein>
<keyword evidence="2" id="KW-1185">Reference proteome</keyword>
<dbReference type="AlphaFoldDB" id="A0A922L930"/>
<sequence length="59" mass="6641">MATVPIVVTSLLNGMTRSRELTTCTERMYLIRNGRKITKEIFKNQSSSPHGNNSELTIT</sequence>
<reference evidence="1" key="1">
    <citation type="submission" date="2013-05" db="EMBL/GenBank/DDBJ databases">
        <authorList>
            <person name="Yim A.K.Y."/>
            <person name="Chan T.F."/>
            <person name="Ji K.M."/>
            <person name="Liu X.Y."/>
            <person name="Zhou J.W."/>
            <person name="Li R.Q."/>
            <person name="Yang K.Y."/>
            <person name="Li J."/>
            <person name="Li M."/>
            <person name="Law P.T.W."/>
            <person name="Wu Y.L."/>
            <person name="Cai Z.L."/>
            <person name="Qin H."/>
            <person name="Bao Y."/>
            <person name="Leung R.K.K."/>
            <person name="Ng P.K.S."/>
            <person name="Zou J."/>
            <person name="Zhong X.J."/>
            <person name="Ran P.X."/>
            <person name="Zhong N.S."/>
            <person name="Liu Z.G."/>
            <person name="Tsui S.K.W."/>
        </authorList>
    </citation>
    <scope>NUCLEOTIDE SEQUENCE</scope>
    <source>
        <strain evidence="1">Derf</strain>
        <tissue evidence="1">Whole organism</tissue>
    </source>
</reference>